<keyword evidence="4" id="KW-1185">Reference proteome</keyword>
<gene>
    <name evidence="3" type="ORF">N7541_005414</name>
</gene>
<feature type="region of interest" description="Disordered" evidence="1">
    <location>
        <begin position="20"/>
        <end position="40"/>
    </location>
</feature>
<feature type="chain" id="PRO_5040789319" evidence="2">
    <location>
        <begin position="20"/>
        <end position="93"/>
    </location>
</feature>
<protein>
    <submittedName>
        <fullName evidence="3">Uncharacterized protein</fullName>
    </submittedName>
</protein>
<dbReference type="AlphaFoldDB" id="A0A9W9UXB4"/>
<evidence type="ECO:0000313" key="4">
    <source>
        <dbReference type="Proteomes" id="UP001148299"/>
    </source>
</evidence>
<dbReference type="EMBL" id="JAPZBR010000003">
    <property type="protein sequence ID" value="KAJ5358256.1"/>
    <property type="molecule type" value="Genomic_DNA"/>
</dbReference>
<evidence type="ECO:0000313" key="3">
    <source>
        <dbReference type="EMBL" id="KAJ5358256.1"/>
    </source>
</evidence>
<reference evidence="3" key="2">
    <citation type="journal article" date="2023" name="IMA Fungus">
        <title>Comparative genomic study of the Penicillium genus elucidates a diverse pangenome and 15 lateral gene transfer events.</title>
        <authorList>
            <person name="Petersen C."/>
            <person name="Sorensen T."/>
            <person name="Nielsen M.R."/>
            <person name="Sondergaard T.E."/>
            <person name="Sorensen J.L."/>
            <person name="Fitzpatrick D.A."/>
            <person name="Frisvad J.C."/>
            <person name="Nielsen K.L."/>
        </authorList>
    </citation>
    <scope>NUCLEOTIDE SEQUENCE</scope>
    <source>
        <strain evidence="3">IBT 35675</strain>
    </source>
</reference>
<evidence type="ECO:0000256" key="1">
    <source>
        <dbReference type="SAM" id="MobiDB-lite"/>
    </source>
</evidence>
<reference evidence="3" key="1">
    <citation type="submission" date="2022-12" db="EMBL/GenBank/DDBJ databases">
        <authorList>
            <person name="Petersen C."/>
        </authorList>
    </citation>
    <scope>NUCLEOTIDE SEQUENCE</scope>
    <source>
        <strain evidence="3">IBT 35675</strain>
    </source>
</reference>
<evidence type="ECO:0000256" key="2">
    <source>
        <dbReference type="SAM" id="SignalP"/>
    </source>
</evidence>
<comment type="caution">
    <text evidence="3">The sequence shown here is derived from an EMBL/GenBank/DDBJ whole genome shotgun (WGS) entry which is preliminary data.</text>
</comment>
<keyword evidence="2" id="KW-0732">Signal</keyword>
<organism evidence="3 4">
    <name type="scientific">Penicillium brevicompactum</name>
    <dbReference type="NCBI Taxonomy" id="5074"/>
    <lineage>
        <taxon>Eukaryota</taxon>
        <taxon>Fungi</taxon>
        <taxon>Dikarya</taxon>
        <taxon>Ascomycota</taxon>
        <taxon>Pezizomycotina</taxon>
        <taxon>Eurotiomycetes</taxon>
        <taxon>Eurotiomycetidae</taxon>
        <taxon>Eurotiales</taxon>
        <taxon>Aspergillaceae</taxon>
        <taxon>Penicillium</taxon>
    </lineage>
</organism>
<accession>A0A9W9UXB4</accession>
<proteinExistence type="predicted"/>
<name>A0A9W9UXB4_PENBR</name>
<feature type="signal peptide" evidence="2">
    <location>
        <begin position="1"/>
        <end position="19"/>
    </location>
</feature>
<sequence length="93" mass="9429">MKFSATILILATGAFAAIAQPQSSTPNPSGPALPGPTEQASKWCRADVYVSTVAKMTMTARVATVAIGDIIAAGAFILAPAGLTMSTHNPSEP</sequence>
<dbReference type="Proteomes" id="UP001148299">
    <property type="component" value="Unassembled WGS sequence"/>
</dbReference>